<dbReference type="SUPFAM" id="SSF109709">
    <property type="entry name" value="KorB DNA-binding domain-like"/>
    <property type="match status" value="1"/>
</dbReference>
<evidence type="ECO:0000256" key="2">
    <source>
        <dbReference type="ARBA" id="ARBA00022829"/>
    </source>
</evidence>
<gene>
    <name evidence="6" type="ORF">FHS79_001368</name>
</gene>
<dbReference type="Pfam" id="PF02195">
    <property type="entry name" value="ParB_N"/>
    <property type="match status" value="1"/>
</dbReference>
<keyword evidence="3" id="KW-0238">DNA-binding</keyword>
<dbReference type="GO" id="GO:0005694">
    <property type="term" value="C:chromosome"/>
    <property type="evidence" value="ECO:0007669"/>
    <property type="project" value="TreeGrafter"/>
</dbReference>
<dbReference type="InterPro" id="IPR036086">
    <property type="entry name" value="ParB/Sulfiredoxin_sf"/>
</dbReference>
<dbReference type="Pfam" id="PF17762">
    <property type="entry name" value="HTH_ParB"/>
    <property type="match status" value="1"/>
</dbReference>
<dbReference type="PANTHER" id="PTHR33375:SF1">
    <property type="entry name" value="CHROMOSOME-PARTITIONING PROTEIN PARB-RELATED"/>
    <property type="match status" value="1"/>
</dbReference>
<proteinExistence type="inferred from homology"/>
<comment type="function">
    <text evidence="4">Involved in chromosome partition. Localize to both poles of the predivisional cell following completion of DNA replication. Binds to the DNA origin of replication.</text>
</comment>
<comment type="caution">
    <text evidence="6">The sequence shown here is derived from an EMBL/GenBank/DDBJ whole genome shotgun (WGS) entry which is preliminary data.</text>
</comment>
<accession>A0A841L3J9</accession>
<reference evidence="6 7" key="1">
    <citation type="submission" date="2020-08" db="EMBL/GenBank/DDBJ databases">
        <title>Genomic Encyclopedia of Type Strains, Phase IV (KMG-IV): sequencing the most valuable type-strain genomes for metagenomic binning, comparative biology and taxonomic classification.</title>
        <authorList>
            <person name="Goeker M."/>
        </authorList>
    </citation>
    <scope>NUCLEOTIDE SEQUENCE [LARGE SCALE GENOMIC DNA]</scope>
    <source>
        <strain evidence="6 7">DSM 102189</strain>
    </source>
</reference>
<dbReference type="Gene3D" id="3.90.1530.30">
    <property type="match status" value="1"/>
</dbReference>
<dbReference type="Proteomes" id="UP000538147">
    <property type="component" value="Unassembled WGS sequence"/>
</dbReference>
<dbReference type="NCBIfam" id="TIGR00180">
    <property type="entry name" value="parB_part"/>
    <property type="match status" value="1"/>
</dbReference>
<evidence type="ECO:0000256" key="3">
    <source>
        <dbReference type="ARBA" id="ARBA00023125"/>
    </source>
</evidence>
<dbReference type="SMART" id="SM00470">
    <property type="entry name" value="ParB"/>
    <property type="match status" value="1"/>
</dbReference>
<evidence type="ECO:0000256" key="1">
    <source>
        <dbReference type="ARBA" id="ARBA00006295"/>
    </source>
</evidence>
<keyword evidence="2" id="KW-0159">Chromosome partition</keyword>
<dbReference type="RefSeq" id="WP_184197315.1">
    <property type="nucleotide sequence ID" value="NZ_JACIIV010000008.1"/>
</dbReference>
<dbReference type="AlphaFoldDB" id="A0A841L3J9"/>
<dbReference type="CDD" id="cd16393">
    <property type="entry name" value="SPO0J_N"/>
    <property type="match status" value="1"/>
</dbReference>
<dbReference type="InterPro" id="IPR004437">
    <property type="entry name" value="ParB/RepB/Spo0J"/>
</dbReference>
<dbReference type="InterPro" id="IPR041468">
    <property type="entry name" value="HTH_ParB/Spo0J"/>
</dbReference>
<organism evidence="6 7">
    <name type="scientific">Polymorphobacter multimanifer</name>
    <dbReference type="NCBI Taxonomy" id="1070431"/>
    <lineage>
        <taxon>Bacteria</taxon>
        <taxon>Pseudomonadati</taxon>
        <taxon>Pseudomonadota</taxon>
        <taxon>Alphaproteobacteria</taxon>
        <taxon>Sphingomonadales</taxon>
        <taxon>Sphingosinicellaceae</taxon>
        <taxon>Polymorphobacter</taxon>
    </lineage>
</organism>
<dbReference type="InterPro" id="IPR050336">
    <property type="entry name" value="Chromosome_partition/occlusion"/>
</dbReference>
<dbReference type="FunFam" id="1.10.10.2830:FF:000001">
    <property type="entry name" value="Chromosome partitioning protein ParB"/>
    <property type="match status" value="1"/>
</dbReference>
<name>A0A841L3J9_9SPHN</name>
<dbReference type="InterPro" id="IPR003115">
    <property type="entry name" value="ParB_N"/>
</dbReference>
<keyword evidence="7" id="KW-1185">Reference proteome</keyword>
<protein>
    <submittedName>
        <fullName evidence="6">ParB family chromosome partitioning protein</fullName>
    </submittedName>
</protein>
<dbReference type="Pfam" id="PF23552">
    <property type="entry name" value="ParB_C"/>
    <property type="match status" value="1"/>
</dbReference>
<dbReference type="EMBL" id="JACIIV010000008">
    <property type="protein sequence ID" value="MBB6227204.1"/>
    <property type="molecule type" value="Genomic_DNA"/>
</dbReference>
<sequence>MAEKKRMSGLGRGLSALLEEASSPAAAASATRLSLADIVANPTQPRRQFTVEAMAELVASVKAHGVLQPILVRPVADGRYEIVAGERRWRASQTAGLHDIPALIKPLDDGQAFEFALIENIQRSDLNAMEEARGYRRLMTEFGHTQAAMADIIGKSRSHVANLLRLLDLPEAVQSLLEAGELSMGHARAVAAAADPVALSQRVIKEGLSVRATETLAAGSKTPRPRHALAAPAATSDANLEALELQLAEQIGMPVAVAMGGSASSGSLTVRFDSLDQLDWLCARLGG</sequence>
<dbReference type="SUPFAM" id="SSF110849">
    <property type="entry name" value="ParB/Sulfiredoxin"/>
    <property type="match status" value="1"/>
</dbReference>
<dbReference type="Gene3D" id="1.10.10.2830">
    <property type="match status" value="1"/>
</dbReference>
<dbReference type="GO" id="GO:0003677">
    <property type="term" value="F:DNA binding"/>
    <property type="evidence" value="ECO:0007669"/>
    <property type="project" value="UniProtKB-KW"/>
</dbReference>
<feature type="domain" description="ParB-like N-terminal" evidence="5">
    <location>
        <begin position="31"/>
        <end position="121"/>
    </location>
</feature>
<comment type="similarity">
    <text evidence="1">Belongs to the ParB family.</text>
</comment>
<dbReference type="InterPro" id="IPR057240">
    <property type="entry name" value="ParB_dimer_C"/>
</dbReference>
<evidence type="ECO:0000259" key="5">
    <source>
        <dbReference type="SMART" id="SM00470"/>
    </source>
</evidence>
<dbReference type="FunFam" id="3.90.1530.30:FF:000001">
    <property type="entry name" value="Chromosome partitioning protein ParB"/>
    <property type="match status" value="1"/>
</dbReference>
<evidence type="ECO:0000313" key="6">
    <source>
        <dbReference type="EMBL" id="MBB6227204.1"/>
    </source>
</evidence>
<evidence type="ECO:0000256" key="4">
    <source>
        <dbReference type="ARBA" id="ARBA00025472"/>
    </source>
</evidence>
<evidence type="ECO:0000313" key="7">
    <source>
        <dbReference type="Proteomes" id="UP000538147"/>
    </source>
</evidence>
<dbReference type="GO" id="GO:0007059">
    <property type="term" value="P:chromosome segregation"/>
    <property type="evidence" value="ECO:0007669"/>
    <property type="project" value="UniProtKB-KW"/>
</dbReference>
<dbReference type="PANTHER" id="PTHR33375">
    <property type="entry name" value="CHROMOSOME-PARTITIONING PROTEIN PARB-RELATED"/>
    <property type="match status" value="1"/>
</dbReference>